<dbReference type="EMBL" id="JACTUZ010000123">
    <property type="protein sequence ID" value="MBC9179151.1"/>
    <property type="molecule type" value="Genomic_DNA"/>
</dbReference>
<gene>
    <name evidence="1" type="ORF">IBL25_19615</name>
</gene>
<proteinExistence type="predicted"/>
<reference evidence="1 2" key="1">
    <citation type="journal article" date="2009" name="Int. J. Syst. Evol. Microbiol.">
        <title>Transfer of Teichococcus ludipueritiae and Muricoccus roseus to the genus Roseomonas, as Roseomonas ludipueritiae comb. nov. and Roseomonas rosea comb. nov., respectively, and emended description of the genus Roseomonas.</title>
        <authorList>
            <person name="Sanchez-Porro C."/>
            <person name="Gallego V."/>
            <person name="Busse H.J."/>
            <person name="Kampfer P."/>
            <person name="Ventosa A."/>
        </authorList>
    </citation>
    <scope>NUCLEOTIDE SEQUENCE [LARGE SCALE GENOMIC DNA]</scope>
    <source>
        <strain evidence="1 2">DSM 14915</strain>
    </source>
</reference>
<protein>
    <submittedName>
        <fullName evidence="1">Uncharacterized protein</fullName>
    </submittedName>
</protein>
<accession>A0ABR7RBZ5</accession>
<comment type="caution">
    <text evidence="1">The sequence shown here is derived from an EMBL/GenBank/DDBJ whole genome shotgun (WGS) entry which is preliminary data.</text>
</comment>
<evidence type="ECO:0000313" key="1">
    <source>
        <dbReference type="EMBL" id="MBC9179151.1"/>
    </source>
</evidence>
<dbReference type="Proteomes" id="UP000603940">
    <property type="component" value="Unassembled WGS sequence"/>
</dbReference>
<keyword evidence="2" id="KW-1185">Reference proteome</keyword>
<evidence type="ECO:0000313" key="2">
    <source>
        <dbReference type="Proteomes" id="UP000603940"/>
    </source>
</evidence>
<dbReference type="RefSeq" id="WP_187780203.1">
    <property type="nucleotide sequence ID" value="NZ_JACTUZ010000123.1"/>
</dbReference>
<organism evidence="1 2">
    <name type="scientific">Pseudoroseomonas ludipueritiae</name>
    <dbReference type="NCBI Taxonomy" id="198093"/>
    <lineage>
        <taxon>Bacteria</taxon>
        <taxon>Pseudomonadati</taxon>
        <taxon>Pseudomonadota</taxon>
        <taxon>Alphaproteobacteria</taxon>
        <taxon>Acetobacterales</taxon>
        <taxon>Acetobacteraceae</taxon>
        <taxon>Pseudoroseomonas</taxon>
    </lineage>
</organism>
<name>A0ABR7RBZ5_9PROT</name>
<sequence>MVQTIKAAVDARQDQDFVSIALYPTGPLYAAAKALQSYVEEPQEPRSAGCRT</sequence>